<dbReference type="HOGENOM" id="CLU_1468639_0_0_1"/>
<organism evidence="2 3">
    <name type="scientific">Paxillus involutus ATCC 200175</name>
    <dbReference type="NCBI Taxonomy" id="664439"/>
    <lineage>
        <taxon>Eukaryota</taxon>
        <taxon>Fungi</taxon>
        <taxon>Dikarya</taxon>
        <taxon>Basidiomycota</taxon>
        <taxon>Agaricomycotina</taxon>
        <taxon>Agaricomycetes</taxon>
        <taxon>Agaricomycetidae</taxon>
        <taxon>Boletales</taxon>
        <taxon>Paxilineae</taxon>
        <taxon>Paxillaceae</taxon>
        <taxon>Paxillus</taxon>
    </lineage>
</organism>
<protein>
    <submittedName>
        <fullName evidence="2">Uncharacterized protein</fullName>
    </submittedName>
</protein>
<dbReference type="Proteomes" id="UP000053647">
    <property type="component" value="Unassembled WGS sequence"/>
</dbReference>
<name>A0A0C9SX77_PAXIN</name>
<sequence>MPRNQRVDGHEEGQVPKWRTNCARSSAFQEEKLALTIRKDRTQNGYGKTDADGLDGNGEACPQGVPWEQVPWYPPVYGATRIDDNNATDQYESYPLIKQHVRNPEVESFSSLVYRVHADDRLAPASISCGDPKTVWAGRPRSNPRCDTRFVPDQVHFGRSLLYVLLLSLCSSSFFIAATSSDLP</sequence>
<feature type="transmembrane region" description="Helical" evidence="1">
    <location>
        <begin position="160"/>
        <end position="178"/>
    </location>
</feature>
<reference evidence="2 3" key="1">
    <citation type="submission" date="2014-06" db="EMBL/GenBank/DDBJ databases">
        <authorList>
            <consortium name="DOE Joint Genome Institute"/>
            <person name="Kuo A."/>
            <person name="Kohler A."/>
            <person name="Nagy L.G."/>
            <person name="Floudas D."/>
            <person name="Copeland A."/>
            <person name="Barry K.W."/>
            <person name="Cichocki N."/>
            <person name="Veneault-Fourrey C."/>
            <person name="LaButti K."/>
            <person name="Lindquist E.A."/>
            <person name="Lipzen A."/>
            <person name="Lundell T."/>
            <person name="Morin E."/>
            <person name="Murat C."/>
            <person name="Sun H."/>
            <person name="Tunlid A."/>
            <person name="Henrissat B."/>
            <person name="Grigoriev I.V."/>
            <person name="Hibbett D.S."/>
            <person name="Martin F."/>
            <person name="Nordberg H.P."/>
            <person name="Cantor M.N."/>
            <person name="Hua S.X."/>
        </authorList>
    </citation>
    <scope>NUCLEOTIDE SEQUENCE [LARGE SCALE GENOMIC DNA]</scope>
    <source>
        <strain evidence="2 3">ATCC 200175</strain>
    </source>
</reference>
<reference evidence="3" key="2">
    <citation type="submission" date="2015-01" db="EMBL/GenBank/DDBJ databases">
        <title>Evolutionary Origins and Diversification of the Mycorrhizal Mutualists.</title>
        <authorList>
            <consortium name="DOE Joint Genome Institute"/>
            <consortium name="Mycorrhizal Genomics Consortium"/>
            <person name="Kohler A."/>
            <person name="Kuo A."/>
            <person name="Nagy L.G."/>
            <person name="Floudas D."/>
            <person name="Copeland A."/>
            <person name="Barry K.W."/>
            <person name="Cichocki N."/>
            <person name="Veneault-Fourrey C."/>
            <person name="LaButti K."/>
            <person name="Lindquist E.A."/>
            <person name="Lipzen A."/>
            <person name="Lundell T."/>
            <person name="Morin E."/>
            <person name="Murat C."/>
            <person name="Riley R."/>
            <person name="Ohm R."/>
            <person name="Sun H."/>
            <person name="Tunlid A."/>
            <person name="Henrissat B."/>
            <person name="Grigoriev I.V."/>
            <person name="Hibbett D.S."/>
            <person name="Martin F."/>
        </authorList>
    </citation>
    <scope>NUCLEOTIDE SEQUENCE [LARGE SCALE GENOMIC DNA]</scope>
    <source>
        <strain evidence="3">ATCC 200175</strain>
    </source>
</reference>
<keyword evidence="1" id="KW-0812">Transmembrane</keyword>
<evidence type="ECO:0000256" key="1">
    <source>
        <dbReference type="SAM" id="Phobius"/>
    </source>
</evidence>
<evidence type="ECO:0000313" key="3">
    <source>
        <dbReference type="Proteomes" id="UP000053647"/>
    </source>
</evidence>
<accession>A0A0C9SX77</accession>
<keyword evidence="1" id="KW-0472">Membrane</keyword>
<proteinExistence type="predicted"/>
<evidence type="ECO:0000313" key="2">
    <source>
        <dbReference type="EMBL" id="KIJ14279.1"/>
    </source>
</evidence>
<keyword evidence="1" id="KW-1133">Transmembrane helix</keyword>
<gene>
    <name evidence="2" type="ORF">PAXINDRAFT_12930</name>
</gene>
<keyword evidence="3" id="KW-1185">Reference proteome</keyword>
<dbReference type="AlphaFoldDB" id="A0A0C9SX77"/>
<dbReference type="EMBL" id="KN819344">
    <property type="protein sequence ID" value="KIJ14279.1"/>
    <property type="molecule type" value="Genomic_DNA"/>
</dbReference>